<dbReference type="InterPro" id="IPR018239">
    <property type="entry name" value="DNA_ligase_AS"/>
</dbReference>
<proteinExistence type="inferred from homology"/>
<evidence type="ECO:0000256" key="12">
    <source>
        <dbReference type="ARBA" id="ARBA00023211"/>
    </source>
</evidence>
<dbReference type="Gene3D" id="1.10.150.20">
    <property type="entry name" value="5' to 3' exonuclease, C-terminal subdomain"/>
    <property type="match status" value="2"/>
</dbReference>
<feature type="binding site" evidence="15">
    <location>
        <position position="110"/>
    </location>
    <ligand>
        <name>NAD(+)</name>
        <dbReference type="ChEBI" id="CHEBI:57540"/>
    </ligand>
</feature>
<dbReference type="Gene3D" id="3.40.50.10190">
    <property type="entry name" value="BRCT domain"/>
    <property type="match status" value="1"/>
</dbReference>
<dbReference type="Proteomes" id="UP001229251">
    <property type="component" value="Unassembled WGS sequence"/>
</dbReference>
<dbReference type="SMART" id="SM00292">
    <property type="entry name" value="BRCT"/>
    <property type="match status" value="1"/>
</dbReference>
<keyword evidence="5 15" id="KW-0235">DNA replication</keyword>
<dbReference type="InterPro" id="IPR004150">
    <property type="entry name" value="NAD_DNA_ligase_OB"/>
</dbReference>
<keyword evidence="9 15" id="KW-0460">Magnesium</keyword>
<dbReference type="SUPFAM" id="SSF47781">
    <property type="entry name" value="RuvA domain 2-like"/>
    <property type="match status" value="1"/>
</dbReference>
<dbReference type="Pfam" id="PF03119">
    <property type="entry name" value="DNA_ligase_ZBD"/>
    <property type="match status" value="1"/>
</dbReference>
<feature type="domain" description="BRCT" evidence="17">
    <location>
        <begin position="587"/>
        <end position="660"/>
    </location>
</feature>
<dbReference type="GO" id="GO:0006260">
    <property type="term" value="P:DNA replication"/>
    <property type="evidence" value="ECO:0007669"/>
    <property type="project" value="UniProtKB-KW"/>
</dbReference>
<evidence type="ECO:0000256" key="16">
    <source>
        <dbReference type="RuleBase" id="RU000618"/>
    </source>
</evidence>
<keyword evidence="8 15" id="KW-0862">Zinc</keyword>
<dbReference type="GO" id="GO:0005829">
    <property type="term" value="C:cytosol"/>
    <property type="evidence" value="ECO:0007669"/>
    <property type="project" value="TreeGrafter"/>
</dbReference>
<evidence type="ECO:0000313" key="18">
    <source>
        <dbReference type="EMBL" id="MDK7187816.1"/>
    </source>
</evidence>
<dbReference type="InterPro" id="IPR003583">
    <property type="entry name" value="Hlx-hairpin-Hlx_DNA-bd_motif"/>
</dbReference>
<dbReference type="InterPro" id="IPR001357">
    <property type="entry name" value="BRCT_dom"/>
</dbReference>
<dbReference type="InterPro" id="IPR033136">
    <property type="entry name" value="DNA_ligase_CS"/>
</dbReference>
<feature type="binding site" evidence="15">
    <location>
        <begin position="31"/>
        <end position="35"/>
    </location>
    <ligand>
        <name>NAD(+)</name>
        <dbReference type="ChEBI" id="CHEBI:57540"/>
    </ligand>
</feature>
<feature type="binding site" evidence="15">
    <location>
        <position position="167"/>
    </location>
    <ligand>
        <name>NAD(+)</name>
        <dbReference type="ChEBI" id="CHEBI:57540"/>
    </ligand>
</feature>
<evidence type="ECO:0000256" key="15">
    <source>
        <dbReference type="HAMAP-Rule" id="MF_01588"/>
    </source>
</evidence>
<dbReference type="GO" id="GO:0003677">
    <property type="term" value="F:DNA binding"/>
    <property type="evidence" value="ECO:0007669"/>
    <property type="project" value="InterPro"/>
</dbReference>
<feature type="binding site" evidence="15">
    <location>
        <position position="283"/>
    </location>
    <ligand>
        <name>NAD(+)</name>
        <dbReference type="ChEBI" id="CHEBI:57540"/>
    </ligand>
</feature>
<dbReference type="SMART" id="SM00532">
    <property type="entry name" value="LIGANc"/>
    <property type="match status" value="1"/>
</dbReference>
<organism evidence="18 19">
    <name type="scientific">Facklamia hominis</name>
    <dbReference type="NCBI Taxonomy" id="178214"/>
    <lineage>
        <taxon>Bacteria</taxon>
        <taxon>Bacillati</taxon>
        <taxon>Bacillota</taxon>
        <taxon>Bacilli</taxon>
        <taxon>Lactobacillales</taxon>
        <taxon>Aerococcaceae</taxon>
        <taxon>Facklamia</taxon>
    </lineage>
</organism>
<feature type="binding site" evidence="15">
    <location>
        <position position="133"/>
    </location>
    <ligand>
        <name>NAD(+)</name>
        <dbReference type="ChEBI" id="CHEBI:57540"/>
    </ligand>
</feature>
<dbReference type="Pfam" id="PF00533">
    <property type="entry name" value="BRCT"/>
    <property type="match status" value="1"/>
</dbReference>
<dbReference type="Pfam" id="PF01653">
    <property type="entry name" value="DNA_ligase_aden"/>
    <property type="match status" value="1"/>
</dbReference>
<accession>A0AAJ1V3X0</accession>
<evidence type="ECO:0000256" key="14">
    <source>
        <dbReference type="ARBA" id="ARBA00060881"/>
    </source>
</evidence>
<comment type="cofactor">
    <cofactor evidence="15">
        <name>Mg(2+)</name>
        <dbReference type="ChEBI" id="CHEBI:18420"/>
    </cofactor>
    <cofactor evidence="15">
        <name>Mn(2+)</name>
        <dbReference type="ChEBI" id="CHEBI:29035"/>
    </cofactor>
</comment>
<dbReference type="PANTHER" id="PTHR23389">
    <property type="entry name" value="CHROMOSOME TRANSMISSION FIDELITY FACTOR 18"/>
    <property type="match status" value="1"/>
</dbReference>
<dbReference type="Gene3D" id="6.20.10.30">
    <property type="match status" value="1"/>
</dbReference>
<dbReference type="InterPro" id="IPR041663">
    <property type="entry name" value="DisA/LigA_HHH"/>
</dbReference>
<dbReference type="CDD" id="cd00114">
    <property type="entry name" value="LIGANc"/>
    <property type="match status" value="1"/>
</dbReference>
<comment type="catalytic activity">
    <reaction evidence="13 15 16">
        <text>NAD(+) + (deoxyribonucleotide)n-3'-hydroxyl + 5'-phospho-(deoxyribonucleotide)m = (deoxyribonucleotide)n+m + AMP + beta-nicotinamide D-nucleotide.</text>
        <dbReference type="EC" id="6.5.1.2"/>
    </reaction>
</comment>
<dbReference type="SUPFAM" id="SSF52113">
    <property type="entry name" value="BRCT domain"/>
    <property type="match status" value="1"/>
</dbReference>
<keyword evidence="10 15" id="KW-0520">NAD</keyword>
<evidence type="ECO:0000313" key="19">
    <source>
        <dbReference type="Proteomes" id="UP001229251"/>
    </source>
</evidence>
<evidence type="ECO:0000256" key="5">
    <source>
        <dbReference type="ARBA" id="ARBA00022705"/>
    </source>
</evidence>
<dbReference type="InterPro" id="IPR001679">
    <property type="entry name" value="DNA_ligase"/>
</dbReference>
<dbReference type="FunFam" id="1.10.150.20:FF:000007">
    <property type="entry name" value="DNA ligase"/>
    <property type="match status" value="1"/>
</dbReference>
<dbReference type="InterPro" id="IPR004149">
    <property type="entry name" value="Znf_DNAligase_C4"/>
</dbReference>
<feature type="binding site" evidence="15">
    <location>
        <begin position="80"/>
        <end position="81"/>
    </location>
    <ligand>
        <name>NAD(+)</name>
        <dbReference type="ChEBI" id="CHEBI:57540"/>
    </ligand>
</feature>
<dbReference type="EC" id="6.5.1.2" evidence="2 15"/>
<dbReference type="InterPro" id="IPR012340">
    <property type="entry name" value="NA-bd_OB-fold"/>
</dbReference>
<evidence type="ECO:0000256" key="6">
    <source>
        <dbReference type="ARBA" id="ARBA00022723"/>
    </source>
</evidence>
<name>A0AAJ1V3X0_9LACT</name>
<dbReference type="NCBIfam" id="TIGR00575">
    <property type="entry name" value="dnlj"/>
    <property type="match status" value="1"/>
</dbReference>
<evidence type="ECO:0000256" key="1">
    <source>
        <dbReference type="ARBA" id="ARBA00004067"/>
    </source>
</evidence>
<feature type="binding site" evidence="15">
    <location>
        <position position="307"/>
    </location>
    <ligand>
        <name>NAD(+)</name>
        <dbReference type="ChEBI" id="CHEBI:57540"/>
    </ligand>
</feature>
<dbReference type="InterPro" id="IPR013839">
    <property type="entry name" value="DNAligase_adenylation"/>
</dbReference>
<dbReference type="Gene3D" id="2.40.50.140">
    <property type="entry name" value="Nucleic acid-binding proteins"/>
    <property type="match status" value="1"/>
</dbReference>
<evidence type="ECO:0000256" key="10">
    <source>
        <dbReference type="ARBA" id="ARBA00023027"/>
    </source>
</evidence>
<dbReference type="Pfam" id="PF12826">
    <property type="entry name" value="HHH_2"/>
    <property type="match status" value="1"/>
</dbReference>
<evidence type="ECO:0000256" key="8">
    <source>
        <dbReference type="ARBA" id="ARBA00022833"/>
    </source>
</evidence>
<evidence type="ECO:0000256" key="3">
    <source>
        <dbReference type="ARBA" id="ARBA00013308"/>
    </source>
</evidence>
<feature type="active site" description="N6-AMP-lysine intermediate" evidence="15">
    <location>
        <position position="112"/>
    </location>
</feature>
<dbReference type="AlphaFoldDB" id="A0AAJ1V3X0"/>
<evidence type="ECO:0000256" key="9">
    <source>
        <dbReference type="ARBA" id="ARBA00022842"/>
    </source>
</evidence>
<dbReference type="FunFam" id="2.40.50.140:FF:000012">
    <property type="entry name" value="DNA ligase"/>
    <property type="match status" value="1"/>
</dbReference>
<dbReference type="RefSeq" id="WP_285066248.1">
    <property type="nucleotide sequence ID" value="NZ_JASOOE010000015.1"/>
</dbReference>
<feature type="binding site" evidence="15">
    <location>
        <position position="419"/>
    </location>
    <ligand>
        <name>Zn(2+)</name>
        <dbReference type="ChEBI" id="CHEBI:29105"/>
    </ligand>
</feature>
<dbReference type="CDD" id="cd17748">
    <property type="entry name" value="BRCT_DNA_ligase_like"/>
    <property type="match status" value="1"/>
</dbReference>
<dbReference type="SUPFAM" id="SSF50249">
    <property type="entry name" value="Nucleic acid-binding proteins"/>
    <property type="match status" value="1"/>
</dbReference>
<dbReference type="PIRSF" id="PIRSF001604">
    <property type="entry name" value="LigA"/>
    <property type="match status" value="1"/>
</dbReference>
<dbReference type="GO" id="GO:0046872">
    <property type="term" value="F:metal ion binding"/>
    <property type="evidence" value="ECO:0007669"/>
    <property type="project" value="UniProtKB-KW"/>
</dbReference>
<comment type="function">
    <text evidence="1 15">DNA ligase that catalyzes the formation of phosphodiester linkages between 5'-phosphoryl and 3'-hydroxyl groups in double-stranded DNA using NAD as a coenzyme and as the energy source for the reaction. It is essential for DNA replication and repair of damaged DNA.</text>
</comment>
<gene>
    <name evidence="15 18" type="primary">ligA</name>
    <name evidence="18" type="ORF">QP433_07470</name>
</gene>
<dbReference type="NCBIfam" id="NF005932">
    <property type="entry name" value="PRK07956.1"/>
    <property type="match status" value="1"/>
</dbReference>
<evidence type="ECO:0000259" key="17">
    <source>
        <dbReference type="PROSITE" id="PS50172"/>
    </source>
</evidence>
<dbReference type="PROSITE" id="PS01056">
    <property type="entry name" value="DNA_LIGASE_N2"/>
    <property type="match status" value="1"/>
</dbReference>
<feature type="binding site" evidence="15">
    <location>
        <position position="424"/>
    </location>
    <ligand>
        <name>Zn(2+)</name>
        <dbReference type="ChEBI" id="CHEBI:29105"/>
    </ligand>
</feature>
<keyword evidence="11 15" id="KW-0234">DNA repair</keyword>
<evidence type="ECO:0000256" key="13">
    <source>
        <dbReference type="ARBA" id="ARBA00034005"/>
    </source>
</evidence>
<dbReference type="SUPFAM" id="SSF56091">
    <property type="entry name" value="DNA ligase/mRNA capping enzyme, catalytic domain"/>
    <property type="match status" value="1"/>
</dbReference>
<keyword evidence="12 15" id="KW-0464">Manganese</keyword>
<dbReference type="Gene3D" id="1.10.287.610">
    <property type="entry name" value="Helix hairpin bin"/>
    <property type="match status" value="1"/>
</dbReference>
<feature type="binding site" evidence="15">
    <location>
        <position position="401"/>
    </location>
    <ligand>
        <name>Zn(2+)</name>
        <dbReference type="ChEBI" id="CHEBI:29105"/>
    </ligand>
</feature>
<dbReference type="PROSITE" id="PS01055">
    <property type="entry name" value="DNA_LIGASE_N1"/>
    <property type="match status" value="1"/>
</dbReference>
<dbReference type="FunFam" id="3.30.470.30:FF:000001">
    <property type="entry name" value="DNA ligase"/>
    <property type="match status" value="1"/>
</dbReference>
<comment type="similarity">
    <text evidence="14 15">Belongs to the NAD-dependent DNA ligase family. LigA subfamily.</text>
</comment>
<dbReference type="InterPro" id="IPR036420">
    <property type="entry name" value="BRCT_dom_sf"/>
</dbReference>
<comment type="caution">
    <text evidence="18">The sequence shown here is derived from an EMBL/GenBank/DDBJ whole genome shotgun (WGS) entry which is preliminary data.</text>
</comment>
<sequence>MTLEQRLNQLKEDLNRYAYHYYVLDESLISDAEYDQLYQELLAIEKDHPEWVTMDSPSQRVGDQLLDGFQKVEHATPLYSLENAFNREDLASFIQRVENQTTEPVTYLCECKIDGLAVALTYENGQFVRGASRGDGQVGEDITQNLRTISAIPLKLRKAVSGEFRGEAYLPKERFLALNKEREEAGKIPLANPRNAAAGALRQLDPKVARHRQLSVFMYGVADPESLAIQTQAGLFETLEELGLRNNHLRRECHNLDQVWSYIQEIGQKRHDLPYEIDGVVVKVNQMATQSKLGYTVKAPRWAIAYKFPAEVAQTTILAVEWTVGRTGVVTPTAVMEPVQLAGTTVQRASLHNIDLIQALDIRLKDQVLIHKAGDIIPEVSKVLLDQRPSDSKSLEIPTHCPDCQSPLERPDGEVALRCLNPNCPAQVLALATHFVSRQAMNIEGLGEKVVAALLEKELIHNVADLYYLDEADFLILDKVKEKSAQNYTRAIQASKSNSLERLIFALGIRHVGAKVAQVLARSFKTMEAFMAASLEELTSIEGVGPMIASSIHHYFGQEDSQKLLASLKQAGVNMTYLDQSAEFAQVDKEFWQGKRIVLTGSLSYYSRKEAKDLIEHLGGQVTSSVSKQTDCVIYGDSPGSKYDKALQLGVDTMDEAHFIAKLAESGVNYEEESQ</sequence>
<dbReference type="Pfam" id="PF03120">
    <property type="entry name" value="OB_DNA_ligase"/>
    <property type="match status" value="1"/>
</dbReference>
<dbReference type="Gene3D" id="3.30.470.30">
    <property type="entry name" value="DNA ligase/mRNA capping enzyme"/>
    <property type="match status" value="1"/>
</dbReference>
<dbReference type="SMART" id="SM00278">
    <property type="entry name" value="HhH1"/>
    <property type="match status" value="3"/>
</dbReference>
<feature type="binding site" evidence="15">
    <location>
        <position position="404"/>
    </location>
    <ligand>
        <name>Zn(2+)</name>
        <dbReference type="ChEBI" id="CHEBI:29105"/>
    </ligand>
</feature>
<dbReference type="PROSITE" id="PS50172">
    <property type="entry name" value="BRCT"/>
    <property type="match status" value="1"/>
</dbReference>
<dbReference type="HAMAP" id="MF_01588">
    <property type="entry name" value="DNA_ligase_A"/>
    <property type="match status" value="1"/>
</dbReference>
<evidence type="ECO:0000256" key="4">
    <source>
        <dbReference type="ARBA" id="ARBA00022598"/>
    </source>
</evidence>
<dbReference type="InterPro" id="IPR010994">
    <property type="entry name" value="RuvA_2-like"/>
</dbReference>
<keyword evidence="7 15" id="KW-0227">DNA damage</keyword>
<protein>
    <recommendedName>
        <fullName evidence="3 15">DNA ligase</fullName>
        <ecNumber evidence="2 15">6.5.1.2</ecNumber>
    </recommendedName>
    <alternativeName>
        <fullName evidence="15">Polydeoxyribonucleotide synthase [NAD(+)]</fullName>
    </alternativeName>
</protein>
<evidence type="ECO:0000256" key="7">
    <source>
        <dbReference type="ARBA" id="ARBA00022763"/>
    </source>
</evidence>
<dbReference type="PANTHER" id="PTHR23389:SF9">
    <property type="entry name" value="DNA LIGASE"/>
    <property type="match status" value="1"/>
</dbReference>
<keyword evidence="4 15" id="KW-0436">Ligase</keyword>
<dbReference type="GO" id="GO:0003911">
    <property type="term" value="F:DNA ligase (NAD+) activity"/>
    <property type="evidence" value="ECO:0007669"/>
    <property type="project" value="UniProtKB-UniRule"/>
</dbReference>
<dbReference type="InterPro" id="IPR013840">
    <property type="entry name" value="DNAligase_N"/>
</dbReference>
<evidence type="ECO:0000256" key="11">
    <source>
        <dbReference type="ARBA" id="ARBA00023204"/>
    </source>
</evidence>
<dbReference type="EMBL" id="JASOOE010000015">
    <property type="protein sequence ID" value="MDK7187816.1"/>
    <property type="molecule type" value="Genomic_DNA"/>
</dbReference>
<keyword evidence="6 15" id="KW-0479">Metal-binding</keyword>
<reference evidence="18" key="1">
    <citation type="submission" date="2023-05" db="EMBL/GenBank/DDBJ databases">
        <title>Cataloging the Phylogenetic Diversity of Human Bladder Bacteria.</title>
        <authorList>
            <person name="Du J."/>
        </authorList>
    </citation>
    <scope>NUCLEOTIDE SEQUENCE</scope>
    <source>
        <strain evidence="18">UMB1231</strain>
    </source>
</reference>
<evidence type="ECO:0000256" key="2">
    <source>
        <dbReference type="ARBA" id="ARBA00012722"/>
    </source>
</evidence>
<dbReference type="FunFam" id="1.10.150.20:FF:000006">
    <property type="entry name" value="DNA ligase"/>
    <property type="match status" value="1"/>
</dbReference>
<dbReference type="GO" id="GO:0006281">
    <property type="term" value="P:DNA repair"/>
    <property type="evidence" value="ECO:0007669"/>
    <property type="project" value="UniProtKB-KW"/>
</dbReference>